<feature type="transmembrane region" description="Helical" evidence="7">
    <location>
        <begin position="71"/>
        <end position="90"/>
    </location>
</feature>
<evidence type="ECO:0000313" key="10">
    <source>
        <dbReference type="Proteomes" id="UP001515780"/>
    </source>
</evidence>
<feature type="transmembrane region" description="Helical" evidence="7">
    <location>
        <begin position="124"/>
        <end position="142"/>
    </location>
</feature>
<sequence>MFMRSSSLTSQAATSGFVLLWGSAAIFSRLGLDNASPIALLIVRFSVALAALMLVGIFRRRWLPDAGSRKTVMFTGLILIGAYSVCYFQAMAESVTPGLIATIMGIQPILTLCIVERRMQGTRLLGLLIALAGLILLVWRSLAASQLPLSGIVCALGALLCMTFGAIMQKKVSQHPAQVLPLQYAVSLALCALLLPVKAFHIDFTLHFWISVLFLGVMISVVAQLLLYRLLSAGSIVNVTSLFYLVPVITAVLDYLLLGNALPWSGMMGMLAILLGIMLVFRTPRLKTSG</sequence>
<organism evidence="9 10">
    <name type="scientific">Candidatus Pantoea communis</name>
    <dbReference type="NCBI Taxonomy" id="2608354"/>
    <lineage>
        <taxon>Bacteria</taxon>
        <taxon>Pseudomonadati</taxon>
        <taxon>Pseudomonadota</taxon>
        <taxon>Gammaproteobacteria</taxon>
        <taxon>Enterobacterales</taxon>
        <taxon>Erwiniaceae</taxon>
        <taxon>Pantoea</taxon>
    </lineage>
</organism>
<feature type="domain" description="EamA" evidence="8">
    <location>
        <begin position="150"/>
        <end position="281"/>
    </location>
</feature>
<dbReference type="PANTHER" id="PTHR32322">
    <property type="entry name" value="INNER MEMBRANE TRANSPORTER"/>
    <property type="match status" value="1"/>
</dbReference>
<keyword evidence="3" id="KW-1003">Cell membrane</keyword>
<evidence type="ECO:0000256" key="1">
    <source>
        <dbReference type="ARBA" id="ARBA00004651"/>
    </source>
</evidence>
<dbReference type="Pfam" id="PF00892">
    <property type="entry name" value="EamA"/>
    <property type="match status" value="2"/>
</dbReference>
<comment type="caution">
    <text evidence="9">The sequence shown here is derived from an EMBL/GenBank/DDBJ whole genome shotgun (WGS) entry which is preliminary data.</text>
</comment>
<feature type="transmembrane region" description="Helical" evidence="7">
    <location>
        <begin position="38"/>
        <end position="59"/>
    </location>
</feature>
<evidence type="ECO:0000259" key="8">
    <source>
        <dbReference type="Pfam" id="PF00892"/>
    </source>
</evidence>
<keyword evidence="6 7" id="KW-0472">Membrane</keyword>
<evidence type="ECO:0000256" key="5">
    <source>
        <dbReference type="ARBA" id="ARBA00022989"/>
    </source>
</evidence>
<protein>
    <submittedName>
        <fullName evidence="9">DMT family transporter</fullName>
    </submittedName>
</protein>
<proteinExistence type="inferred from homology"/>
<evidence type="ECO:0000313" key="9">
    <source>
        <dbReference type="EMBL" id="NIG20033.1"/>
    </source>
</evidence>
<feature type="transmembrane region" description="Helical" evidence="7">
    <location>
        <begin position="264"/>
        <end position="281"/>
    </location>
</feature>
<feature type="transmembrane region" description="Helical" evidence="7">
    <location>
        <begin position="148"/>
        <end position="167"/>
    </location>
</feature>
<keyword evidence="4 7" id="KW-0812">Transmembrane</keyword>
<comment type="subcellular location">
    <subcellularLocation>
        <location evidence="1">Cell membrane</location>
        <topology evidence="1">Multi-pass membrane protein</topology>
    </subcellularLocation>
</comment>
<feature type="transmembrane region" description="Helical" evidence="7">
    <location>
        <begin position="235"/>
        <end position="258"/>
    </location>
</feature>
<dbReference type="InterPro" id="IPR000620">
    <property type="entry name" value="EamA_dom"/>
</dbReference>
<feature type="transmembrane region" description="Helical" evidence="7">
    <location>
        <begin position="96"/>
        <end position="115"/>
    </location>
</feature>
<feature type="transmembrane region" description="Helical" evidence="7">
    <location>
        <begin position="179"/>
        <end position="200"/>
    </location>
</feature>
<evidence type="ECO:0000256" key="2">
    <source>
        <dbReference type="ARBA" id="ARBA00007362"/>
    </source>
</evidence>
<name>A0ABX0RR02_9GAMM</name>
<keyword evidence="5 7" id="KW-1133">Transmembrane helix</keyword>
<keyword evidence="10" id="KW-1185">Reference proteome</keyword>
<feature type="domain" description="EamA" evidence="8">
    <location>
        <begin position="18"/>
        <end position="138"/>
    </location>
</feature>
<gene>
    <name evidence="9" type="ORF">F3J37_15255</name>
</gene>
<evidence type="ECO:0000256" key="6">
    <source>
        <dbReference type="ARBA" id="ARBA00023136"/>
    </source>
</evidence>
<dbReference type="InterPro" id="IPR037185">
    <property type="entry name" value="EmrE-like"/>
</dbReference>
<accession>A0ABX0RR02</accession>
<dbReference type="RefSeq" id="WP_166934417.1">
    <property type="nucleotide sequence ID" value="NZ_VWXC01000011.1"/>
</dbReference>
<evidence type="ECO:0000256" key="7">
    <source>
        <dbReference type="SAM" id="Phobius"/>
    </source>
</evidence>
<dbReference type="PANTHER" id="PTHR32322:SF2">
    <property type="entry name" value="EAMA DOMAIN-CONTAINING PROTEIN"/>
    <property type="match status" value="1"/>
</dbReference>
<dbReference type="SUPFAM" id="SSF103481">
    <property type="entry name" value="Multidrug resistance efflux transporter EmrE"/>
    <property type="match status" value="2"/>
</dbReference>
<feature type="transmembrane region" description="Helical" evidence="7">
    <location>
        <begin position="12"/>
        <end position="32"/>
    </location>
</feature>
<dbReference type="Proteomes" id="UP001515780">
    <property type="component" value="Unassembled WGS sequence"/>
</dbReference>
<reference evidence="9 10" key="1">
    <citation type="journal article" date="2019" name="bioRxiv">
        <title>Bacteria contribute to plant secondary compound degradation in a generalist herbivore system.</title>
        <authorList>
            <person name="Francoeur C.B."/>
            <person name="Khadempour L."/>
            <person name="Moreira-Soto R.D."/>
            <person name="Gotting K."/>
            <person name="Book A.J."/>
            <person name="Pinto-Tomas A.A."/>
            <person name="Keefover-Ring K."/>
            <person name="Currie C.R."/>
        </authorList>
    </citation>
    <scope>NUCLEOTIDE SEQUENCE [LARGE SCALE GENOMIC DNA]</scope>
    <source>
        <strain evidence="9">Al-1710</strain>
    </source>
</reference>
<evidence type="ECO:0000256" key="3">
    <source>
        <dbReference type="ARBA" id="ARBA00022475"/>
    </source>
</evidence>
<dbReference type="EMBL" id="VWXC01000011">
    <property type="protein sequence ID" value="NIG20033.1"/>
    <property type="molecule type" value="Genomic_DNA"/>
</dbReference>
<feature type="transmembrane region" description="Helical" evidence="7">
    <location>
        <begin position="206"/>
        <end position="228"/>
    </location>
</feature>
<comment type="similarity">
    <text evidence="2">Belongs to the EamA transporter family.</text>
</comment>
<evidence type="ECO:0000256" key="4">
    <source>
        <dbReference type="ARBA" id="ARBA00022692"/>
    </source>
</evidence>
<dbReference type="InterPro" id="IPR050638">
    <property type="entry name" value="AA-Vitamin_Transporters"/>
</dbReference>